<dbReference type="Gene3D" id="3.20.20.370">
    <property type="entry name" value="Glycoside hydrolase/deacetylase"/>
    <property type="match status" value="1"/>
</dbReference>
<evidence type="ECO:0000313" key="2">
    <source>
        <dbReference type="EMBL" id="MDJ1497312.1"/>
    </source>
</evidence>
<protein>
    <submittedName>
        <fullName evidence="2">Polysaccharide deacetylase family protein</fullName>
    </submittedName>
</protein>
<proteinExistence type="predicted"/>
<dbReference type="Pfam" id="PF01522">
    <property type="entry name" value="Polysacc_deac_1"/>
    <property type="match status" value="1"/>
</dbReference>
<reference evidence="2 3" key="1">
    <citation type="submission" date="2023-05" db="EMBL/GenBank/DDBJ databases">
        <authorList>
            <person name="Zhang X."/>
        </authorList>
    </citation>
    <scope>NUCLEOTIDE SEQUENCE [LARGE SCALE GENOMIC DNA]</scope>
    <source>
        <strain evidence="2 3">DM2B3-1</strain>
    </source>
</reference>
<dbReference type="InterPro" id="IPR002509">
    <property type="entry name" value="NODB_dom"/>
</dbReference>
<dbReference type="InterPro" id="IPR045235">
    <property type="entry name" value="PuuE_HpPgdA-like"/>
</dbReference>
<dbReference type="PANTHER" id="PTHR47561:SF1">
    <property type="entry name" value="POLYSACCHARIDE DEACETYLASE FAMILY PROTEIN (AFU_ORTHOLOGUE AFUA_6G05030)"/>
    <property type="match status" value="1"/>
</dbReference>
<dbReference type="Proteomes" id="UP001228581">
    <property type="component" value="Unassembled WGS sequence"/>
</dbReference>
<dbReference type="SUPFAM" id="SSF88713">
    <property type="entry name" value="Glycoside hydrolase/deacetylase"/>
    <property type="match status" value="1"/>
</dbReference>
<dbReference type="CDD" id="cd10941">
    <property type="entry name" value="CE4_PuuE_HpPgdA_like_2"/>
    <property type="match status" value="1"/>
</dbReference>
<dbReference type="RefSeq" id="WP_314002805.1">
    <property type="nucleotide sequence ID" value="NZ_JASJOT010000031.1"/>
</dbReference>
<keyword evidence="3" id="KW-1185">Reference proteome</keyword>
<dbReference type="PANTHER" id="PTHR47561">
    <property type="entry name" value="POLYSACCHARIDE DEACETYLASE FAMILY PROTEIN (AFU_ORTHOLOGUE AFUA_6G05030)"/>
    <property type="match status" value="1"/>
</dbReference>
<evidence type="ECO:0000259" key="1">
    <source>
        <dbReference type="Pfam" id="PF01522"/>
    </source>
</evidence>
<organism evidence="2 3">
    <name type="scientific">Xanthocytophaga flava</name>
    <dbReference type="NCBI Taxonomy" id="3048013"/>
    <lineage>
        <taxon>Bacteria</taxon>
        <taxon>Pseudomonadati</taxon>
        <taxon>Bacteroidota</taxon>
        <taxon>Cytophagia</taxon>
        <taxon>Cytophagales</taxon>
        <taxon>Rhodocytophagaceae</taxon>
        <taxon>Xanthocytophaga</taxon>
    </lineage>
</organism>
<comment type="caution">
    <text evidence="2">The sequence shown here is derived from an EMBL/GenBank/DDBJ whole genome shotgun (WGS) entry which is preliminary data.</text>
</comment>
<feature type="domain" description="NodB homology" evidence="1">
    <location>
        <begin position="34"/>
        <end position="110"/>
    </location>
</feature>
<accession>A0ABT7CU87</accession>
<dbReference type="InterPro" id="IPR011330">
    <property type="entry name" value="Glyco_hydro/deAcase_b/a-brl"/>
</dbReference>
<dbReference type="EMBL" id="JASJOT010000031">
    <property type="protein sequence ID" value="MDJ1497312.1"/>
    <property type="molecule type" value="Genomic_DNA"/>
</dbReference>
<sequence length="267" mass="31359">MNKKIILSFDVEEFDTPLEYGKELPLSQQMRVSEEGLRAVVALLDKYKVRATFFTTANFANQYPDLIRSMAQVHEIASHGYFHSTFEESDLRRSKDALEEIIQKPILGYRMARMMPVSEEAIAQAGYRYNSSLHPTFLPGRYNCFSRPRTPFLSKGVVQIPASVTPLFRFPVFWLSFKNFPAQWIRLASRWIWNTDSCVNYYFHPWEFADISDKSVFGLPFYVSRYGGQRMLTKLERHIQWARKYAEFITFAEWHDYLRKNTKLPGG</sequence>
<gene>
    <name evidence="2" type="ORF">QNI19_30520</name>
</gene>
<name>A0ABT7CU87_9BACT</name>
<evidence type="ECO:0000313" key="3">
    <source>
        <dbReference type="Proteomes" id="UP001228581"/>
    </source>
</evidence>